<reference evidence="3" key="2">
    <citation type="submission" date="2023-02" db="EMBL/GenBank/DDBJ databases">
        <authorList>
            <consortium name="DOE Joint Genome Institute"/>
            <person name="Mondo S.J."/>
            <person name="Chang Y."/>
            <person name="Wang Y."/>
            <person name="Ahrendt S."/>
            <person name="Andreopoulos W."/>
            <person name="Barry K."/>
            <person name="Beard J."/>
            <person name="Benny G.L."/>
            <person name="Blankenship S."/>
            <person name="Bonito G."/>
            <person name="Cuomo C."/>
            <person name="Desiro A."/>
            <person name="Gervers K.A."/>
            <person name="Hundley H."/>
            <person name="Kuo A."/>
            <person name="LaButti K."/>
            <person name="Lang B.F."/>
            <person name="Lipzen A."/>
            <person name="O'Donnell K."/>
            <person name="Pangilinan J."/>
            <person name="Reynolds N."/>
            <person name="Sandor L."/>
            <person name="Smith M.W."/>
            <person name="Tsang A."/>
            <person name="Grigoriev I.V."/>
            <person name="Stajich J.E."/>
            <person name="Spatafora J.W."/>
        </authorList>
    </citation>
    <scope>NUCLEOTIDE SEQUENCE</scope>
    <source>
        <strain evidence="3">RSA 2281</strain>
    </source>
</reference>
<evidence type="ECO:0008006" key="5">
    <source>
        <dbReference type="Google" id="ProtNLM"/>
    </source>
</evidence>
<dbReference type="InterPro" id="IPR015915">
    <property type="entry name" value="Kelch-typ_b-propeller"/>
</dbReference>
<reference evidence="3" key="1">
    <citation type="journal article" date="2022" name="IScience">
        <title>Evolution of zygomycete secretomes and the origins of terrestrial fungal ecologies.</title>
        <authorList>
            <person name="Chang Y."/>
            <person name="Wang Y."/>
            <person name="Mondo S."/>
            <person name="Ahrendt S."/>
            <person name="Andreopoulos W."/>
            <person name="Barry K."/>
            <person name="Beard J."/>
            <person name="Benny G.L."/>
            <person name="Blankenship S."/>
            <person name="Bonito G."/>
            <person name="Cuomo C."/>
            <person name="Desiro A."/>
            <person name="Gervers K.A."/>
            <person name="Hundley H."/>
            <person name="Kuo A."/>
            <person name="LaButti K."/>
            <person name="Lang B.F."/>
            <person name="Lipzen A."/>
            <person name="O'Donnell K."/>
            <person name="Pangilinan J."/>
            <person name="Reynolds N."/>
            <person name="Sandor L."/>
            <person name="Smith M.E."/>
            <person name="Tsang A."/>
            <person name="Grigoriev I.V."/>
            <person name="Stajich J.E."/>
            <person name="Spatafora J.W."/>
        </authorList>
    </citation>
    <scope>NUCLEOTIDE SEQUENCE</scope>
    <source>
        <strain evidence="3">RSA 2281</strain>
    </source>
</reference>
<dbReference type="Pfam" id="PF24681">
    <property type="entry name" value="Kelch_KLHDC2_KLHL20_DRC7"/>
    <property type="match status" value="1"/>
</dbReference>
<keyword evidence="2" id="KW-0732">Signal</keyword>
<dbReference type="PANTHER" id="PTHR23244">
    <property type="entry name" value="KELCH REPEAT DOMAIN"/>
    <property type="match status" value="1"/>
</dbReference>
<evidence type="ECO:0000313" key="4">
    <source>
        <dbReference type="Proteomes" id="UP001209540"/>
    </source>
</evidence>
<dbReference type="Proteomes" id="UP001209540">
    <property type="component" value="Unassembled WGS sequence"/>
</dbReference>
<protein>
    <recommendedName>
        <fullName evidence="5">Galactose oxidase</fullName>
    </recommendedName>
</protein>
<dbReference type="AlphaFoldDB" id="A0AAD5JLR7"/>
<evidence type="ECO:0000256" key="2">
    <source>
        <dbReference type="SAM" id="SignalP"/>
    </source>
</evidence>
<proteinExistence type="predicted"/>
<feature type="region of interest" description="Disordered" evidence="1">
    <location>
        <begin position="386"/>
        <end position="408"/>
    </location>
</feature>
<evidence type="ECO:0000256" key="1">
    <source>
        <dbReference type="SAM" id="MobiDB-lite"/>
    </source>
</evidence>
<dbReference type="Gene3D" id="2.120.10.80">
    <property type="entry name" value="Kelch-type beta propeller"/>
    <property type="match status" value="2"/>
</dbReference>
<keyword evidence="4" id="KW-1185">Reference proteome</keyword>
<feature type="chain" id="PRO_5042223220" description="Galactose oxidase" evidence="2">
    <location>
        <begin position="26"/>
        <end position="427"/>
    </location>
</feature>
<comment type="caution">
    <text evidence="3">The sequence shown here is derived from an EMBL/GenBank/DDBJ whole genome shotgun (WGS) entry which is preliminary data.</text>
</comment>
<name>A0AAD5JLR7_9FUNG</name>
<dbReference type="PANTHER" id="PTHR23244:SF485">
    <property type="entry name" value="MULTIPLE EGF LIKE DOMAINS 8, ISOFORM B"/>
    <property type="match status" value="1"/>
</dbReference>
<feature type="signal peptide" evidence="2">
    <location>
        <begin position="1"/>
        <end position="25"/>
    </location>
</feature>
<organism evidence="3 4">
    <name type="scientific">Phascolomyces articulosus</name>
    <dbReference type="NCBI Taxonomy" id="60185"/>
    <lineage>
        <taxon>Eukaryota</taxon>
        <taxon>Fungi</taxon>
        <taxon>Fungi incertae sedis</taxon>
        <taxon>Mucoromycota</taxon>
        <taxon>Mucoromycotina</taxon>
        <taxon>Mucoromycetes</taxon>
        <taxon>Mucorales</taxon>
        <taxon>Lichtheimiaceae</taxon>
        <taxon>Phascolomyces</taxon>
    </lineage>
</organism>
<evidence type="ECO:0000313" key="3">
    <source>
        <dbReference type="EMBL" id="KAI9244184.1"/>
    </source>
</evidence>
<accession>A0AAD5JLR7</accession>
<dbReference type="EMBL" id="JAIXMP010000062">
    <property type="protein sequence ID" value="KAI9244184.1"/>
    <property type="molecule type" value="Genomic_DNA"/>
</dbReference>
<sequence>MIAYHAIVLLIATLTTTTFFPFVKAVTPADRANHECVILQSTIYCYGGAPRVPTEAISIVSHTTGLFYTLDLSQEKSVSDLETSWVEYTGQNVGPNNYFAMVAIPGENSFIIDGGRGGGGQTGPFIKNSTVIFNATGDGQFSTIRDGNHSVVDSHCGVYDPASNQAFFYGGRKSYEYSGLLGSEGFPDTMPIFDVFRSTWSLSRSTLRKLTQETRVNHKGVLGNDGNTIYYIGGIYPSAENPDGSVEYQYASMTQILTYNIQESTWGLETTSGLVPSSRIDHSLTLKPSTGEIVVYGGSPMGSGIPVPDYFYILDPGNMVWSNRSINASDDAQGAGARFGHAAVRAGNDTLFIIFGSTGQSDSSIHVLDIGSWSWVNKIVGFGSNGQPNTPPGGITPNDPSSDTSSGVSSGTIAGAVVGAVVGVCFF</sequence>
<gene>
    <name evidence="3" type="ORF">BDA99DRAFT_311242</name>
</gene>
<dbReference type="SUPFAM" id="SSF117281">
    <property type="entry name" value="Kelch motif"/>
    <property type="match status" value="1"/>
</dbReference>